<evidence type="ECO:0000256" key="4">
    <source>
        <dbReference type="SAM" id="MobiDB-lite"/>
    </source>
</evidence>
<feature type="domain" description="Splicing factor 3B subunit 1" evidence="5">
    <location>
        <begin position="34"/>
        <end position="73"/>
    </location>
</feature>
<feature type="compositionally biased region" description="Basic and acidic residues" evidence="4">
    <location>
        <begin position="78"/>
        <end position="99"/>
    </location>
</feature>
<feature type="region of interest" description="Disordered" evidence="4">
    <location>
        <begin position="78"/>
        <end position="107"/>
    </location>
</feature>
<dbReference type="Gene3D" id="1.25.10.10">
    <property type="entry name" value="Leucine-rich Repeat Variant"/>
    <property type="match status" value="5"/>
</dbReference>
<dbReference type="InterPro" id="IPR021133">
    <property type="entry name" value="HEAT_type_2"/>
</dbReference>
<dbReference type="InterPro" id="IPR016024">
    <property type="entry name" value="ARM-type_fold"/>
</dbReference>
<dbReference type="InterPro" id="IPR038737">
    <property type="entry name" value="SF3b_su1-like"/>
</dbReference>
<evidence type="ECO:0000256" key="1">
    <source>
        <dbReference type="ARBA" id="ARBA00005754"/>
    </source>
</evidence>
<comment type="similarity">
    <text evidence="1">Belongs to the SF3B1 family.</text>
</comment>
<sequence>MGDGSTPQRPAWENEGAAFVPGTDDEEPLDGLDARQRRLVSEMKYRNRYLTDEELDAVLPPGYEVVPVPAELAAEYEKRRRDAEEQREAAAKSRLHDVPESVGENLPPLRAEDTATFELLLQYRHIANDADLPADVARSVMVLRCLLRIKNGDVKQRKQGYRMIAEKARYFGPEILFQHIFELWMSETLDNAEKHAIVKLIDRVLFHLGDVVTDTVPQILTVIQPLLCEPDPYTRDEGREVIANLARAVGLKPIVLALKRDMDDPSDEIRVMTARTLAVVAKTLGVEPMADFIAAVCNSRKSSLARQTGLKIVHDIAGAMGSAVRKDVRLLIGAVAPCLEDQQVRVKIHAATTIAALAEACHPHGIEEFIPVLGPIRKECRNNRGKVLSACLRAMGSLIALMPPVDAMDYAQNTLDTISRAFSTVDEDLRKVVIRVVQQLARHSGITREFLLGSISGPFFAAFWTVRLAIDRRTMRLLLETTVDIAKRIGAATPLQVLSDYLRDRELDSGQRPALQAVNRIVERVGTVELTAEMAAKLFESALDCLQSDEAGSAFTAVTCIVSICTSLENRMTPFVMQLIAFVKSRLTHSVAGVRRQAAELIGRVAEPIVACQRADQLVEVSRGLVERLSGEVEGPVLASNIRALREILEALPHPSMMQPRLPEVLQQLVPIIKNPNDEVQQGVIELIGKIAIAVDVADSPEHRDEVALLRVKLSQLASDGLFYLLKSKRKRTRVATAETFGEIAAAVTPVPIVKHLLNNLKKDDRTERICTEVALAVVAKRCRPWVVIPFLVNEFRLAQGTELAEKTQHAVLKSLRFLFEYLNEDGAPYIWSVIPLLEWSLTEKSLQYRRMACEVVRHIALSAVASDFEDVLVHLLNLIHPNLIETTVGSEQLRLSTAVTEVLEAARLTVNPCYLMRMLEQGLWHPARKVRDVYWRVYNSLYLGSGEALVPAFAAAPNEGENTYTRAHLQCLV</sequence>
<feature type="repeat" description="HEAT" evidence="3">
    <location>
        <begin position="251"/>
        <end position="292"/>
    </location>
</feature>
<proteinExistence type="inferred from homology"/>
<organism evidence="6">
    <name type="scientific">Neobodo designis</name>
    <name type="common">Flagellated protozoan</name>
    <name type="synonym">Bodo designis</name>
    <dbReference type="NCBI Taxonomy" id="312471"/>
    <lineage>
        <taxon>Eukaryota</taxon>
        <taxon>Discoba</taxon>
        <taxon>Euglenozoa</taxon>
        <taxon>Kinetoplastea</taxon>
        <taxon>Metakinetoplastina</taxon>
        <taxon>Neobodonida</taxon>
        <taxon>Neobodo</taxon>
    </lineage>
</organism>
<protein>
    <recommendedName>
        <fullName evidence="5">Splicing factor 3B subunit 1 domain-containing protein</fullName>
    </recommendedName>
</protein>
<dbReference type="SUPFAM" id="SSF48371">
    <property type="entry name" value="ARM repeat"/>
    <property type="match status" value="1"/>
</dbReference>
<keyword evidence="2" id="KW-0747">Spliceosome</keyword>
<dbReference type="PROSITE" id="PS50077">
    <property type="entry name" value="HEAT_REPEAT"/>
    <property type="match status" value="1"/>
</dbReference>
<keyword evidence="2" id="KW-0507">mRNA processing</keyword>
<evidence type="ECO:0000256" key="3">
    <source>
        <dbReference type="PROSITE-ProRule" id="PRU00103"/>
    </source>
</evidence>
<dbReference type="PANTHER" id="PTHR12097">
    <property type="entry name" value="SPLICING FACTOR 3B, SUBUNIT 1-RELATED"/>
    <property type="match status" value="1"/>
</dbReference>
<reference evidence="6" key="1">
    <citation type="submission" date="2021-01" db="EMBL/GenBank/DDBJ databases">
        <authorList>
            <person name="Corre E."/>
            <person name="Pelletier E."/>
            <person name="Niang G."/>
            <person name="Scheremetjew M."/>
            <person name="Finn R."/>
            <person name="Kale V."/>
            <person name="Holt S."/>
            <person name="Cochrane G."/>
            <person name="Meng A."/>
            <person name="Brown T."/>
            <person name="Cohen L."/>
        </authorList>
    </citation>
    <scope>NUCLEOTIDE SEQUENCE</scope>
    <source>
        <strain evidence="6">CCAP 1951/1</strain>
    </source>
</reference>
<dbReference type="GO" id="GO:0005681">
    <property type="term" value="C:spliceosomal complex"/>
    <property type="evidence" value="ECO:0007669"/>
    <property type="project" value="UniProtKB-KW"/>
</dbReference>
<dbReference type="GO" id="GO:0003729">
    <property type="term" value="F:mRNA binding"/>
    <property type="evidence" value="ECO:0007669"/>
    <property type="project" value="InterPro"/>
</dbReference>
<dbReference type="InterPro" id="IPR011989">
    <property type="entry name" value="ARM-like"/>
</dbReference>
<accession>A0A7S1W9J5</accession>
<evidence type="ECO:0000313" key="6">
    <source>
        <dbReference type="EMBL" id="CAD9155637.1"/>
    </source>
</evidence>
<evidence type="ECO:0000259" key="5">
    <source>
        <dbReference type="Pfam" id="PF08920"/>
    </source>
</evidence>
<dbReference type="AlphaFoldDB" id="A0A7S1W9J5"/>
<dbReference type="GO" id="GO:0000245">
    <property type="term" value="P:spliceosomal complex assembly"/>
    <property type="evidence" value="ECO:0007669"/>
    <property type="project" value="InterPro"/>
</dbReference>
<evidence type="ECO:0000256" key="2">
    <source>
        <dbReference type="ARBA" id="ARBA00022728"/>
    </source>
</evidence>
<keyword evidence="2" id="KW-0508">mRNA splicing</keyword>
<dbReference type="Pfam" id="PF08920">
    <property type="entry name" value="SF3b1"/>
    <property type="match status" value="1"/>
</dbReference>
<gene>
    <name evidence="6" type="ORF">NDES1114_LOCUS35275</name>
</gene>
<dbReference type="EMBL" id="HBGF01052701">
    <property type="protein sequence ID" value="CAD9155637.1"/>
    <property type="molecule type" value="Transcribed_RNA"/>
</dbReference>
<feature type="region of interest" description="Disordered" evidence="4">
    <location>
        <begin position="1"/>
        <end position="31"/>
    </location>
</feature>
<name>A0A7S1W9J5_NEODS</name>
<dbReference type="InterPro" id="IPR015016">
    <property type="entry name" value="SF3b_su1"/>
</dbReference>